<dbReference type="OMA" id="CRISSHR"/>
<dbReference type="Proteomes" id="UP000596660">
    <property type="component" value="Unplaced"/>
</dbReference>
<sequence length="601" mass="69556">MSTNMDNVEGNVPIEEHESDNEKSKPKRKRMKDRSEVWEHFIKEETHTGMEARCKYCGMRYKCGTKRNGTSPLWAHINRCRKYPYNTPKESKQSLLSFKSNKIESGCTSGLSYVKYDPTVIRKALSEMVIVDELPFKFVEGVGFKNFVIHKGEEIGKEIEKCLLDWELEKVFCITVDNASSNDTAIGYMRRKINGWKAGVLKGRFLHMRCVAHIVNLVVSDGLKIVNESITRVRQAVRFIKQSPSRLVRFKKCVVEEKINSKKLLCLDVPTRWNSTFLMLDAALVFEYSFERYSEEDPHYVIELNEREGKGCPTSEDWETVRRFSEFLQVFYDLTLRVSGSLHVTSNLFFHELVSVAVLLKDLMTNDDVEMCLMATKMKEKYDKYWGDPEKMNMLIFIAVVLDPRYKLDYVEWMLIEIYDSKHAFVLVNNLKESLNALYEEYRGSSGDVIREEVSSSMDSSQFSPKQKKLQVLKSKYKKHKCEKDGEAKIELDKYLEEETEEECENFDILGWWKFNSARFPTIGRMARDILAVSISTVASESAFSTGGRVLDPFRSSLTPRVVEGLVCAQNWLRSSPFPNIEECLQEVEDLEEGTGTKFRP</sequence>
<evidence type="ECO:0000313" key="14">
    <source>
        <dbReference type="Proteomes" id="UP000596660"/>
    </source>
</evidence>
<dbReference type="InterPro" id="IPR008906">
    <property type="entry name" value="HATC_C_dom"/>
</dbReference>
<evidence type="ECO:0000256" key="1">
    <source>
        <dbReference type="ARBA" id="ARBA00004123"/>
    </source>
</evidence>
<dbReference type="SUPFAM" id="SSF53098">
    <property type="entry name" value="Ribonuclease H-like"/>
    <property type="match status" value="1"/>
</dbReference>
<feature type="compositionally biased region" description="Basic and acidic residues" evidence="11">
    <location>
        <begin position="14"/>
        <end position="24"/>
    </location>
</feature>
<dbReference type="Pfam" id="PF05699">
    <property type="entry name" value="Dimer_Tnp_hAT"/>
    <property type="match status" value="1"/>
</dbReference>
<dbReference type="InterPro" id="IPR025525">
    <property type="entry name" value="hAT-like_transposase_RNase-H"/>
</dbReference>
<organism evidence="13 14">
    <name type="scientific">Chenopodium quinoa</name>
    <name type="common">Quinoa</name>
    <dbReference type="NCBI Taxonomy" id="63459"/>
    <lineage>
        <taxon>Eukaryota</taxon>
        <taxon>Viridiplantae</taxon>
        <taxon>Streptophyta</taxon>
        <taxon>Embryophyta</taxon>
        <taxon>Tracheophyta</taxon>
        <taxon>Spermatophyta</taxon>
        <taxon>Magnoliopsida</taxon>
        <taxon>eudicotyledons</taxon>
        <taxon>Gunneridae</taxon>
        <taxon>Pentapetalae</taxon>
        <taxon>Caryophyllales</taxon>
        <taxon>Chenopodiaceae</taxon>
        <taxon>Chenopodioideae</taxon>
        <taxon>Atripliceae</taxon>
        <taxon>Chenopodium</taxon>
    </lineage>
</organism>
<evidence type="ECO:0000256" key="8">
    <source>
        <dbReference type="ARBA" id="ARBA00023163"/>
    </source>
</evidence>
<accession>A0A803LM96</accession>
<evidence type="ECO:0000313" key="13">
    <source>
        <dbReference type="EnsemblPlants" id="AUR62015407-RA:cds"/>
    </source>
</evidence>
<evidence type="ECO:0000256" key="9">
    <source>
        <dbReference type="ARBA" id="ARBA00023242"/>
    </source>
</evidence>
<keyword evidence="5" id="KW-0862">Zinc</keyword>
<dbReference type="GO" id="GO:0005634">
    <property type="term" value="C:nucleus"/>
    <property type="evidence" value="ECO:0007669"/>
    <property type="project" value="UniProtKB-SubCell"/>
</dbReference>
<dbReference type="EnsemblPlants" id="AUR62015407-RA">
    <property type="protein sequence ID" value="AUR62015407-RA:cds"/>
    <property type="gene ID" value="AUR62015407"/>
</dbReference>
<name>A0A803LM96_CHEQI</name>
<evidence type="ECO:0000256" key="6">
    <source>
        <dbReference type="ARBA" id="ARBA00023015"/>
    </source>
</evidence>
<keyword evidence="8" id="KW-0804">Transcription</keyword>
<evidence type="ECO:0000256" key="4">
    <source>
        <dbReference type="ARBA" id="ARBA00022771"/>
    </source>
</evidence>
<proteinExistence type="predicted"/>
<dbReference type="PROSITE" id="PS50808">
    <property type="entry name" value="ZF_BED"/>
    <property type="match status" value="1"/>
</dbReference>
<feature type="domain" description="BED-type" evidence="12">
    <location>
        <begin position="32"/>
        <end position="87"/>
    </location>
</feature>
<evidence type="ECO:0000256" key="11">
    <source>
        <dbReference type="SAM" id="MobiDB-lite"/>
    </source>
</evidence>
<dbReference type="InterPro" id="IPR012337">
    <property type="entry name" value="RNaseH-like_sf"/>
</dbReference>
<dbReference type="AlphaFoldDB" id="A0A803LM96"/>
<dbReference type="InterPro" id="IPR003656">
    <property type="entry name" value="Znf_BED"/>
</dbReference>
<evidence type="ECO:0000256" key="5">
    <source>
        <dbReference type="ARBA" id="ARBA00022833"/>
    </source>
</evidence>
<dbReference type="InterPro" id="IPR036236">
    <property type="entry name" value="Znf_C2H2_sf"/>
</dbReference>
<dbReference type="SUPFAM" id="SSF57667">
    <property type="entry name" value="beta-beta-alpha zinc fingers"/>
    <property type="match status" value="1"/>
</dbReference>
<keyword evidence="6" id="KW-0805">Transcription regulation</keyword>
<dbReference type="SMART" id="SM00614">
    <property type="entry name" value="ZnF_BED"/>
    <property type="match status" value="1"/>
</dbReference>
<keyword evidence="9" id="KW-0539">Nucleus</keyword>
<dbReference type="PANTHER" id="PTHR46481:SF7">
    <property type="entry name" value="ZINC FINGER BED DOMAIN-CONTAINING PROTEIN RICESLEEPER 2-LIKE"/>
    <property type="match status" value="1"/>
</dbReference>
<evidence type="ECO:0000256" key="2">
    <source>
        <dbReference type="ARBA" id="ARBA00011738"/>
    </source>
</evidence>
<dbReference type="InterPro" id="IPR052035">
    <property type="entry name" value="ZnF_BED_domain_contain"/>
</dbReference>
<evidence type="ECO:0000259" key="12">
    <source>
        <dbReference type="PROSITE" id="PS50808"/>
    </source>
</evidence>
<comment type="subcellular location">
    <subcellularLocation>
        <location evidence="1">Nucleus</location>
    </subcellularLocation>
</comment>
<dbReference type="PANTHER" id="PTHR46481">
    <property type="entry name" value="ZINC FINGER BED DOMAIN-CONTAINING PROTEIN 4"/>
    <property type="match status" value="1"/>
</dbReference>
<comment type="subunit">
    <text evidence="2">Homodimer.</text>
</comment>
<keyword evidence="4 10" id="KW-0863">Zinc-finger</keyword>
<keyword evidence="7" id="KW-0238">DNA-binding</keyword>
<dbReference type="Pfam" id="PF02892">
    <property type="entry name" value="zf-BED"/>
    <property type="match status" value="1"/>
</dbReference>
<evidence type="ECO:0000256" key="7">
    <source>
        <dbReference type="ARBA" id="ARBA00023125"/>
    </source>
</evidence>
<keyword evidence="3" id="KW-0479">Metal-binding</keyword>
<dbReference type="Gramene" id="AUR62015407-RA">
    <property type="protein sequence ID" value="AUR62015407-RA:cds"/>
    <property type="gene ID" value="AUR62015407"/>
</dbReference>
<evidence type="ECO:0000256" key="3">
    <source>
        <dbReference type="ARBA" id="ARBA00022723"/>
    </source>
</evidence>
<reference evidence="13" key="2">
    <citation type="submission" date="2021-03" db="UniProtKB">
        <authorList>
            <consortium name="EnsemblPlants"/>
        </authorList>
    </citation>
    <scope>IDENTIFICATION</scope>
</reference>
<dbReference type="GO" id="GO:0008270">
    <property type="term" value="F:zinc ion binding"/>
    <property type="evidence" value="ECO:0007669"/>
    <property type="project" value="UniProtKB-KW"/>
</dbReference>
<feature type="region of interest" description="Disordered" evidence="11">
    <location>
        <begin position="1"/>
        <end position="35"/>
    </location>
</feature>
<keyword evidence="14" id="KW-1185">Reference proteome</keyword>
<evidence type="ECO:0000256" key="10">
    <source>
        <dbReference type="PROSITE-ProRule" id="PRU00027"/>
    </source>
</evidence>
<dbReference type="Pfam" id="PF14372">
    <property type="entry name" value="hAT-like_RNase-H"/>
    <property type="match status" value="1"/>
</dbReference>
<protein>
    <recommendedName>
        <fullName evidence="12">BED-type domain-containing protein</fullName>
    </recommendedName>
</protein>
<reference evidence="13" key="1">
    <citation type="journal article" date="2017" name="Nature">
        <title>The genome of Chenopodium quinoa.</title>
        <authorList>
            <person name="Jarvis D.E."/>
            <person name="Ho Y.S."/>
            <person name="Lightfoot D.J."/>
            <person name="Schmoeckel S.M."/>
            <person name="Li B."/>
            <person name="Borm T.J.A."/>
            <person name="Ohyanagi H."/>
            <person name="Mineta K."/>
            <person name="Michell C.T."/>
            <person name="Saber N."/>
            <person name="Kharbatia N.M."/>
            <person name="Rupper R.R."/>
            <person name="Sharp A.R."/>
            <person name="Dally N."/>
            <person name="Boughton B.A."/>
            <person name="Woo Y.H."/>
            <person name="Gao G."/>
            <person name="Schijlen E.G.W.M."/>
            <person name="Guo X."/>
            <person name="Momin A.A."/>
            <person name="Negrao S."/>
            <person name="Al-Babili S."/>
            <person name="Gehring C."/>
            <person name="Roessner U."/>
            <person name="Jung C."/>
            <person name="Murphy K."/>
            <person name="Arold S.T."/>
            <person name="Gojobori T."/>
            <person name="van der Linden C.G."/>
            <person name="van Loo E.N."/>
            <person name="Jellen E.N."/>
            <person name="Maughan P.J."/>
            <person name="Tester M."/>
        </authorList>
    </citation>
    <scope>NUCLEOTIDE SEQUENCE [LARGE SCALE GENOMIC DNA]</scope>
    <source>
        <strain evidence="13">cv. PI 614886</strain>
    </source>
</reference>
<dbReference type="GO" id="GO:0003677">
    <property type="term" value="F:DNA binding"/>
    <property type="evidence" value="ECO:0007669"/>
    <property type="project" value="UniProtKB-KW"/>
</dbReference>
<dbReference type="GO" id="GO:0046983">
    <property type="term" value="F:protein dimerization activity"/>
    <property type="evidence" value="ECO:0007669"/>
    <property type="project" value="InterPro"/>
</dbReference>